<dbReference type="PIRSF" id="PIRSF035875">
    <property type="entry name" value="RNase_BN"/>
    <property type="match status" value="1"/>
</dbReference>
<gene>
    <name evidence="7" type="ORF">DI598_11060</name>
</gene>
<organism evidence="7 8">
    <name type="scientific">Pseudopedobacter saltans</name>
    <dbReference type="NCBI Taxonomy" id="151895"/>
    <lineage>
        <taxon>Bacteria</taxon>
        <taxon>Pseudomonadati</taxon>
        <taxon>Bacteroidota</taxon>
        <taxon>Sphingobacteriia</taxon>
        <taxon>Sphingobacteriales</taxon>
        <taxon>Sphingobacteriaceae</taxon>
        <taxon>Pseudopedobacter</taxon>
    </lineage>
</organism>
<dbReference type="GO" id="GO:0005886">
    <property type="term" value="C:plasma membrane"/>
    <property type="evidence" value="ECO:0007669"/>
    <property type="project" value="UniProtKB-SubCell"/>
</dbReference>
<keyword evidence="3 6" id="KW-0812">Transmembrane</keyword>
<dbReference type="PANTHER" id="PTHR30213">
    <property type="entry name" value="INNER MEMBRANE PROTEIN YHJD"/>
    <property type="match status" value="1"/>
</dbReference>
<feature type="transmembrane region" description="Helical" evidence="6">
    <location>
        <begin position="212"/>
        <end position="235"/>
    </location>
</feature>
<evidence type="ECO:0000256" key="1">
    <source>
        <dbReference type="ARBA" id="ARBA00004651"/>
    </source>
</evidence>
<evidence type="ECO:0000256" key="5">
    <source>
        <dbReference type="ARBA" id="ARBA00023136"/>
    </source>
</evidence>
<name>A0A2W5F0K7_9SPHI</name>
<evidence type="ECO:0000313" key="7">
    <source>
        <dbReference type="EMBL" id="PZP47357.1"/>
    </source>
</evidence>
<dbReference type="PANTHER" id="PTHR30213:SF1">
    <property type="entry name" value="INNER MEMBRANE PROTEIN YHJD"/>
    <property type="match status" value="1"/>
</dbReference>
<evidence type="ECO:0000256" key="2">
    <source>
        <dbReference type="ARBA" id="ARBA00022475"/>
    </source>
</evidence>
<feature type="transmembrane region" description="Helical" evidence="6">
    <location>
        <begin position="177"/>
        <end position="200"/>
    </location>
</feature>
<dbReference type="EMBL" id="QFOI01000195">
    <property type="protein sequence ID" value="PZP47357.1"/>
    <property type="molecule type" value="Genomic_DNA"/>
</dbReference>
<feature type="transmembrane region" description="Helical" evidence="6">
    <location>
        <begin position="241"/>
        <end position="268"/>
    </location>
</feature>
<keyword evidence="5 6" id="KW-0472">Membrane</keyword>
<comment type="caution">
    <text evidence="7">The sequence shown here is derived from an EMBL/GenBank/DDBJ whole genome shotgun (WGS) entry which is preliminary data.</text>
</comment>
<evidence type="ECO:0000256" key="6">
    <source>
        <dbReference type="SAM" id="Phobius"/>
    </source>
</evidence>
<evidence type="ECO:0000256" key="3">
    <source>
        <dbReference type="ARBA" id="ARBA00022692"/>
    </source>
</evidence>
<sequence>MKKVKFFFGTFWAAINDFIDLKVPKMSAALSYYTIFAMAPMLIIIIKVSSFFAIGKPQDTIFHEISEFVGPDVAKQIQSMIENAAISPSASIAYIVSICALVFSATGVFAEIQDSINVIWQLKPKPKKGWLKLILNRLLGFSVLISLGFILLVSLVVSSVLDALAARIIALFPDLNIIVVFAINYGLSFIVTLLLFSIIFKFLPDAKIKLRDVFSGAFATTVLFILGKFAIGYYLQHNKVATMYGAAGSVIILLSWVYYSAMILYFGATFTKVNAMRQDRKIQPNDYAVWVEQVEIKNKEPND</sequence>
<dbReference type="InterPro" id="IPR017039">
    <property type="entry name" value="Virul_fac_BrkB"/>
</dbReference>
<dbReference type="Proteomes" id="UP000249645">
    <property type="component" value="Unassembled WGS sequence"/>
</dbReference>
<evidence type="ECO:0000313" key="8">
    <source>
        <dbReference type="Proteomes" id="UP000249645"/>
    </source>
</evidence>
<dbReference type="Pfam" id="PF03631">
    <property type="entry name" value="Virul_fac_BrkB"/>
    <property type="match status" value="1"/>
</dbReference>
<evidence type="ECO:0000256" key="4">
    <source>
        <dbReference type="ARBA" id="ARBA00022989"/>
    </source>
</evidence>
<feature type="transmembrane region" description="Helical" evidence="6">
    <location>
        <begin position="133"/>
        <end position="157"/>
    </location>
</feature>
<keyword evidence="2" id="KW-1003">Cell membrane</keyword>
<dbReference type="NCBIfam" id="TIGR00765">
    <property type="entry name" value="yihY_not_rbn"/>
    <property type="match status" value="1"/>
</dbReference>
<accession>A0A2W5F0K7</accession>
<protein>
    <submittedName>
        <fullName evidence="7">Ribonuclease BN</fullName>
    </submittedName>
</protein>
<proteinExistence type="predicted"/>
<reference evidence="7 8" key="1">
    <citation type="submission" date="2017-11" db="EMBL/GenBank/DDBJ databases">
        <title>Infants hospitalized years apart are colonized by the same room-sourced microbial strains.</title>
        <authorList>
            <person name="Brooks B."/>
            <person name="Olm M.R."/>
            <person name="Firek B.A."/>
            <person name="Baker R."/>
            <person name="Thomas B.C."/>
            <person name="Morowitz M.J."/>
            <person name="Banfield J.F."/>
        </authorList>
    </citation>
    <scope>NUCLEOTIDE SEQUENCE [LARGE SCALE GENOMIC DNA]</scope>
    <source>
        <strain evidence="7">S2_009_000_R2_76</strain>
    </source>
</reference>
<dbReference type="AlphaFoldDB" id="A0A2W5F0K7"/>
<feature type="transmembrane region" description="Helical" evidence="6">
    <location>
        <begin position="30"/>
        <end position="54"/>
    </location>
</feature>
<keyword evidence="4 6" id="KW-1133">Transmembrane helix</keyword>
<comment type="subcellular location">
    <subcellularLocation>
        <location evidence="1">Cell membrane</location>
        <topology evidence="1">Multi-pass membrane protein</topology>
    </subcellularLocation>
</comment>
<feature type="transmembrane region" description="Helical" evidence="6">
    <location>
        <begin position="92"/>
        <end position="112"/>
    </location>
</feature>